<dbReference type="InterPro" id="IPR036390">
    <property type="entry name" value="WH_DNA-bd_sf"/>
</dbReference>
<dbReference type="InterPro" id="IPR000524">
    <property type="entry name" value="Tscrpt_reg_HTH_GntR"/>
</dbReference>
<keyword evidence="2" id="KW-0238">DNA-binding</keyword>
<dbReference type="EMBL" id="WBKB01000008">
    <property type="protein sequence ID" value="KAB1641700.1"/>
    <property type="molecule type" value="Genomic_DNA"/>
</dbReference>
<dbReference type="PANTHER" id="PTHR44846:SF1">
    <property type="entry name" value="MANNOSYL-D-GLYCERATE TRANSPORT_METABOLISM SYSTEM REPRESSOR MNGR-RELATED"/>
    <property type="match status" value="1"/>
</dbReference>
<dbReference type="GO" id="GO:0003677">
    <property type="term" value="F:DNA binding"/>
    <property type="evidence" value="ECO:0007669"/>
    <property type="project" value="UniProtKB-KW"/>
</dbReference>
<dbReference type="Pfam" id="PF07702">
    <property type="entry name" value="UTRA"/>
    <property type="match status" value="1"/>
</dbReference>
<dbReference type="Pfam" id="PF00392">
    <property type="entry name" value="GntR"/>
    <property type="match status" value="1"/>
</dbReference>
<dbReference type="PRINTS" id="PR00035">
    <property type="entry name" value="HTHGNTR"/>
</dbReference>
<dbReference type="Proteomes" id="UP000433493">
    <property type="component" value="Unassembled WGS sequence"/>
</dbReference>
<dbReference type="GO" id="GO:0045892">
    <property type="term" value="P:negative regulation of DNA-templated transcription"/>
    <property type="evidence" value="ECO:0007669"/>
    <property type="project" value="TreeGrafter"/>
</dbReference>
<evidence type="ECO:0000259" key="4">
    <source>
        <dbReference type="PROSITE" id="PS50949"/>
    </source>
</evidence>
<dbReference type="InterPro" id="IPR028978">
    <property type="entry name" value="Chorismate_lyase_/UTRA_dom_sf"/>
</dbReference>
<keyword evidence="3" id="KW-0804">Transcription</keyword>
<dbReference type="Gene3D" id="1.10.10.10">
    <property type="entry name" value="Winged helix-like DNA-binding domain superfamily/Winged helix DNA-binding domain"/>
    <property type="match status" value="1"/>
</dbReference>
<dbReference type="SMART" id="SM00345">
    <property type="entry name" value="HTH_GNTR"/>
    <property type="match status" value="1"/>
</dbReference>
<accession>A0A7J5B8M5</accession>
<keyword evidence="6" id="KW-1185">Reference proteome</keyword>
<dbReference type="CDD" id="cd07377">
    <property type="entry name" value="WHTH_GntR"/>
    <property type="match status" value="1"/>
</dbReference>
<evidence type="ECO:0000256" key="3">
    <source>
        <dbReference type="ARBA" id="ARBA00023163"/>
    </source>
</evidence>
<dbReference type="OrthoDB" id="3210131at2"/>
<dbReference type="InterPro" id="IPR011663">
    <property type="entry name" value="UTRA"/>
</dbReference>
<dbReference type="AlphaFoldDB" id="A0A7J5B8M5"/>
<name>A0A7J5B8M5_9MICO</name>
<proteinExistence type="predicted"/>
<reference evidence="5 6" key="1">
    <citation type="submission" date="2019-09" db="EMBL/GenBank/DDBJ databases">
        <title>Phylogeny of genus Pseudoclavibacter and closely related genus.</title>
        <authorList>
            <person name="Li Y."/>
        </authorList>
    </citation>
    <scope>NUCLEOTIDE SEQUENCE [LARGE SCALE GENOMIC DNA]</scope>
    <source>
        <strain evidence="5 6">KCTC 13959</strain>
    </source>
</reference>
<dbReference type="Gene3D" id="3.40.1410.10">
    <property type="entry name" value="Chorismate lyase-like"/>
    <property type="match status" value="1"/>
</dbReference>
<organism evidence="5 6">
    <name type="scientific">Gulosibacter chungangensis</name>
    <dbReference type="NCBI Taxonomy" id="979746"/>
    <lineage>
        <taxon>Bacteria</taxon>
        <taxon>Bacillati</taxon>
        <taxon>Actinomycetota</taxon>
        <taxon>Actinomycetes</taxon>
        <taxon>Micrococcales</taxon>
        <taxon>Microbacteriaceae</taxon>
        <taxon>Gulosibacter</taxon>
    </lineage>
</organism>
<dbReference type="PROSITE" id="PS50949">
    <property type="entry name" value="HTH_GNTR"/>
    <property type="match status" value="1"/>
</dbReference>
<dbReference type="GO" id="GO:0003700">
    <property type="term" value="F:DNA-binding transcription factor activity"/>
    <property type="evidence" value="ECO:0007669"/>
    <property type="project" value="InterPro"/>
</dbReference>
<evidence type="ECO:0000313" key="5">
    <source>
        <dbReference type="EMBL" id="KAB1641700.1"/>
    </source>
</evidence>
<dbReference type="SUPFAM" id="SSF64288">
    <property type="entry name" value="Chorismate lyase-like"/>
    <property type="match status" value="1"/>
</dbReference>
<sequence length="244" mass="27338">MASQVEVARDIARRITDGEFKFGTPLPSELEFAAHYECSRGTIRAALISLEARGAVVPKQGSGWLVHSSLQNHDINDLRSFAQWAQKKGMLPSGRVVEARAQRATAVHARALRVAVGSQVLMVKRLRGLDDRVVMLERSVYPDWMLPIIEEIPDDEPSVVKVLEERYQLFAVHSEHSIDAVSASKEDAELLGVRRTSPLLRVKRSTFIRDGRALEFSEDRYVPGTIQFQVSSSRHQDAIQRTAP</sequence>
<dbReference type="InterPro" id="IPR050679">
    <property type="entry name" value="Bact_HTH_transcr_reg"/>
</dbReference>
<evidence type="ECO:0000256" key="2">
    <source>
        <dbReference type="ARBA" id="ARBA00023125"/>
    </source>
</evidence>
<feature type="domain" description="HTH gntR-type" evidence="4">
    <location>
        <begin position="1"/>
        <end position="69"/>
    </location>
</feature>
<evidence type="ECO:0000256" key="1">
    <source>
        <dbReference type="ARBA" id="ARBA00023015"/>
    </source>
</evidence>
<keyword evidence="1" id="KW-0805">Transcription regulation</keyword>
<evidence type="ECO:0000313" key="6">
    <source>
        <dbReference type="Proteomes" id="UP000433493"/>
    </source>
</evidence>
<dbReference type="SMART" id="SM00866">
    <property type="entry name" value="UTRA"/>
    <property type="match status" value="1"/>
</dbReference>
<dbReference type="InterPro" id="IPR036388">
    <property type="entry name" value="WH-like_DNA-bd_sf"/>
</dbReference>
<dbReference type="PANTHER" id="PTHR44846">
    <property type="entry name" value="MANNOSYL-D-GLYCERATE TRANSPORT/METABOLISM SYSTEM REPRESSOR MNGR-RELATED"/>
    <property type="match status" value="1"/>
</dbReference>
<comment type="caution">
    <text evidence="5">The sequence shown here is derived from an EMBL/GenBank/DDBJ whole genome shotgun (WGS) entry which is preliminary data.</text>
</comment>
<gene>
    <name evidence="5" type="ORF">F8O05_12200</name>
</gene>
<dbReference type="RefSeq" id="WP_158053019.1">
    <property type="nucleotide sequence ID" value="NZ_WBKB01000008.1"/>
</dbReference>
<dbReference type="SUPFAM" id="SSF46785">
    <property type="entry name" value="Winged helix' DNA-binding domain"/>
    <property type="match status" value="1"/>
</dbReference>
<protein>
    <submittedName>
        <fullName evidence="5">GntR family transcriptional regulator</fullName>
    </submittedName>
</protein>